<dbReference type="InterPro" id="IPR005311">
    <property type="entry name" value="PBP_dimer"/>
</dbReference>
<evidence type="ECO:0000256" key="1">
    <source>
        <dbReference type="ARBA" id="ARBA00004370"/>
    </source>
</evidence>
<keyword evidence="2" id="KW-0645">Protease</keyword>
<dbReference type="Pfam" id="PF00905">
    <property type="entry name" value="Transpeptidase"/>
    <property type="match status" value="1"/>
</dbReference>
<keyword evidence="2" id="KW-0378">Hydrolase</keyword>
<dbReference type="SUPFAM" id="SSF56601">
    <property type="entry name" value="beta-lactamase/transpeptidase-like"/>
    <property type="match status" value="1"/>
</dbReference>
<dbReference type="Gene3D" id="3.90.1310.10">
    <property type="entry name" value="Penicillin-binding protein 2a (Domain 2)"/>
    <property type="match status" value="1"/>
</dbReference>
<organism evidence="6">
    <name type="scientific">uncultured Flavobacteriia bacterium</name>
    <dbReference type="NCBI Taxonomy" id="212695"/>
    <lineage>
        <taxon>Bacteria</taxon>
        <taxon>Pseudomonadati</taxon>
        <taxon>Bacteroidota</taxon>
        <taxon>Flavobacteriia</taxon>
        <taxon>environmental samples</taxon>
    </lineage>
</organism>
<dbReference type="SMART" id="SM00740">
    <property type="entry name" value="PASTA"/>
    <property type="match status" value="1"/>
</dbReference>
<evidence type="ECO:0000259" key="5">
    <source>
        <dbReference type="PROSITE" id="PS51178"/>
    </source>
</evidence>
<reference evidence="6" key="2">
    <citation type="submission" date="2012-02" db="EMBL/GenBank/DDBJ databases">
        <authorList>
            <person name="Genoscope - CEA"/>
        </authorList>
    </citation>
    <scope>NUCLEOTIDE SEQUENCE</scope>
</reference>
<dbReference type="Gene3D" id="3.40.710.10">
    <property type="entry name" value="DD-peptidase/beta-lactamase superfamily"/>
    <property type="match status" value="1"/>
</dbReference>
<dbReference type="EC" id="2.4.1.129" evidence="6"/>
<evidence type="ECO:0000313" key="6">
    <source>
        <dbReference type="EMBL" id="CCF99924.1"/>
    </source>
</evidence>
<accession>H6RFW3</accession>
<dbReference type="PROSITE" id="PS51257">
    <property type="entry name" value="PROKAR_LIPOPROTEIN"/>
    <property type="match status" value="1"/>
</dbReference>
<comment type="subcellular location">
    <subcellularLocation>
        <location evidence="1">Membrane</location>
    </subcellularLocation>
</comment>
<keyword evidence="4" id="KW-1133">Transmembrane helix</keyword>
<dbReference type="PROSITE" id="PS51178">
    <property type="entry name" value="PASTA"/>
    <property type="match status" value="1"/>
</dbReference>
<evidence type="ECO:0000256" key="2">
    <source>
        <dbReference type="ARBA" id="ARBA00022645"/>
    </source>
</evidence>
<dbReference type="InterPro" id="IPR005543">
    <property type="entry name" value="PASTA_dom"/>
</dbReference>
<feature type="transmembrane region" description="Helical" evidence="4">
    <location>
        <begin position="12"/>
        <end position="30"/>
    </location>
</feature>
<dbReference type="InterPro" id="IPR012338">
    <property type="entry name" value="Beta-lactam/transpept-like"/>
</dbReference>
<reference evidence="6" key="1">
    <citation type="journal article" date="2012" name="Environ. Microbiol.">
        <title>Genomic content of uncultured Bacteroidetes from contrasting oceanic provinces in the North Atlantic Ocean.</title>
        <authorList>
            <person name="Gomez-Pereira P.R."/>
            <person name="Schuler M."/>
            <person name="Fuchs B.M."/>
            <person name="Bennke C."/>
            <person name="Teeling H."/>
            <person name="Waldmann J."/>
            <person name="Richter M."/>
            <person name="Barbe V."/>
            <person name="Bataille E."/>
            <person name="Glockner F.O."/>
            <person name="Amann R."/>
        </authorList>
    </citation>
    <scope>NUCLEOTIDE SEQUENCE</scope>
</reference>
<dbReference type="SUPFAM" id="SSF54184">
    <property type="entry name" value="Penicillin-binding protein 2x (pbp-2x), c-terminal domain"/>
    <property type="match status" value="1"/>
</dbReference>
<dbReference type="GO" id="GO:0008658">
    <property type="term" value="F:penicillin binding"/>
    <property type="evidence" value="ECO:0007669"/>
    <property type="project" value="InterPro"/>
</dbReference>
<dbReference type="InterPro" id="IPR001460">
    <property type="entry name" value="PCN-bd_Tpept"/>
</dbReference>
<dbReference type="Gene3D" id="3.30.450.330">
    <property type="match status" value="1"/>
</dbReference>
<keyword evidence="6" id="KW-0808">Transferase</keyword>
<dbReference type="PANTHER" id="PTHR30627">
    <property type="entry name" value="PEPTIDOGLYCAN D,D-TRANSPEPTIDASE"/>
    <property type="match status" value="1"/>
</dbReference>
<sequence>MKQSDPIFKRSVAIFGFLAVFACAIVFKIFQIQVLEGSKWREKAKSQSAAYKNIDAVRGNIYADDGSLLATSVPIYEVRMDLKTEALTDEIFEANVDSLAESLSVLFEDRTPFEWTIRLTEARERGDRYHLIQRKVRYNELKSLRNFPIFNRGRYKGGLIYLQQNKREKPFKLLAARTIGYTREGIKPVGLEGAYNKELSGVSGKRLMQKIAGGVWMPLNDENEIEPIDGADLYTTIDINIQDVAEKALERQLAMHQADHGCVVLMEVETGEVKAIANLSRTKKGEYYEIYNYAVGESTEPGSTFKLASYMAAIEDGYIHLTDSIDTEKGKFKFYDTYMYDSHEGGFGKISVQRAFEVSSNIAVAKIINENYGKNPQAFIDHLYKIGLNTPLGLEIYGEGSPQIKSTTSKSWSGITLPWMSHGYEVAMTPLQILTLYNAVGNNGRMVKPRFVREVGRMGKVQKEFEPSVLNPKICSDRTLTKLKAMLEGVVENGTARNLKNAHFKIAGKTGTAQIANAKYGYKYKSKVSYQASFVGYFPAEKPKYSCIVVVNAPSRNVYYGNLVAGPIFKEIADKVYATSIDIHDEIQSVDIAGRTKIPVSKNSYTKDLETVFNSLNIPYEFRSADGTWARTITQEKVVEVYRQKVLPGMVPDVKGMNIQDALFILENHGLQVEIQGSGMVKKQSIKAGQKFNQGQHIRIELS</sequence>
<dbReference type="GO" id="GO:0005886">
    <property type="term" value="C:plasma membrane"/>
    <property type="evidence" value="ECO:0007669"/>
    <property type="project" value="TreeGrafter"/>
</dbReference>
<dbReference type="PANTHER" id="PTHR30627:SF1">
    <property type="entry name" value="PEPTIDOGLYCAN D,D-TRANSPEPTIDASE FTSI"/>
    <property type="match status" value="1"/>
</dbReference>
<dbReference type="Gene3D" id="3.30.10.20">
    <property type="match status" value="1"/>
</dbReference>
<dbReference type="InterPro" id="IPR036138">
    <property type="entry name" value="PBP_dimer_sf"/>
</dbReference>
<keyword evidence="3 4" id="KW-0472">Membrane</keyword>
<proteinExistence type="predicted"/>
<dbReference type="EMBL" id="FO117593">
    <property type="protein sequence ID" value="CCF99924.1"/>
    <property type="molecule type" value="Genomic_DNA"/>
</dbReference>
<dbReference type="Pfam" id="PF03793">
    <property type="entry name" value="PASTA"/>
    <property type="match status" value="1"/>
</dbReference>
<dbReference type="InterPro" id="IPR050515">
    <property type="entry name" value="Beta-lactam/transpept"/>
</dbReference>
<keyword evidence="2" id="KW-0121">Carboxypeptidase</keyword>
<dbReference type="AlphaFoldDB" id="H6RFW3"/>
<dbReference type="CDD" id="cd06575">
    <property type="entry name" value="PASTA_Pbp2x-like_2"/>
    <property type="match status" value="1"/>
</dbReference>
<gene>
    <name evidence="6" type="primary">ftsI</name>
    <name evidence="6" type="ORF">VIS_S3CCB20023</name>
</gene>
<dbReference type="SUPFAM" id="SSF56519">
    <property type="entry name" value="Penicillin binding protein dimerisation domain"/>
    <property type="match status" value="1"/>
</dbReference>
<protein>
    <submittedName>
        <fullName evidence="6">Peptidoglycan synthetase</fullName>
        <ecNumber evidence="6">2.4.1.129</ecNumber>
    </submittedName>
</protein>
<name>H6RFW3_9BACT</name>
<feature type="domain" description="PASTA" evidence="5">
    <location>
        <begin position="645"/>
        <end position="703"/>
    </location>
</feature>
<dbReference type="GO" id="GO:0016757">
    <property type="term" value="F:glycosyltransferase activity"/>
    <property type="evidence" value="ECO:0007669"/>
    <property type="project" value="UniProtKB-KW"/>
</dbReference>
<evidence type="ECO:0000256" key="3">
    <source>
        <dbReference type="ARBA" id="ARBA00023136"/>
    </source>
</evidence>
<keyword evidence="4" id="KW-0812">Transmembrane</keyword>
<dbReference type="Pfam" id="PF03717">
    <property type="entry name" value="PBP_dimer"/>
    <property type="match status" value="1"/>
</dbReference>
<dbReference type="GO" id="GO:0071555">
    <property type="term" value="P:cell wall organization"/>
    <property type="evidence" value="ECO:0007669"/>
    <property type="project" value="TreeGrafter"/>
</dbReference>
<evidence type="ECO:0000256" key="4">
    <source>
        <dbReference type="SAM" id="Phobius"/>
    </source>
</evidence>
<dbReference type="GO" id="GO:0004180">
    <property type="term" value="F:carboxypeptidase activity"/>
    <property type="evidence" value="ECO:0007669"/>
    <property type="project" value="UniProtKB-KW"/>
</dbReference>
<keyword evidence="6" id="KW-0328">Glycosyltransferase</keyword>